<evidence type="ECO:0000256" key="5">
    <source>
        <dbReference type="ARBA" id="ARBA00023128"/>
    </source>
</evidence>
<keyword evidence="4" id="KW-0963">Cytoplasm</keyword>
<dbReference type="GO" id="GO:0001671">
    <property type="term" value="F:ATPase activator activity"/>
    <property type="evidence" value="ECO:0007669"/>
    <property type="project" value="InterPro"/>
</dbReference>
<dbReference type="InterPro" id="IPR004640">
    <property type="entry name" value="HscB"/>
</dbReference>
<dbReference type="SUPFAM" id="SSF47144">
    <property type="entry name" value="HSC20 (HSCB), C-terminal oligomerisation domain"/>
    <property type="match status" value="1"/>
</dbReference>
<evidence type="ECO:0000313" key="8">
    <source>
        <dbReference type="EnsemblMetazoa" id="XP_020917083.1"/>
    </source>
</evidence>
<dbReference type="SMART" id="SM00271">
    <property type="entry name" value="DnaJ"/>
    <property type="match status" value="1"/>
</dbReference>
<dbReference type="InterPro" id="IPR001623">
    <property type="entry name" value="DnaJ_domain"/>
</dbReference>
<dbReference type="InterPro" id="IPR036869">
    <property type="entry name" value="J_dom_sf"/>
</dbReference>
<dbReference type="OrthoDB" id="448954at2759"/>
<evidence type="ECO:0000256" key="2">
    <source>
        <dbReference type="ARBA" id="ARBA00004496"/>
    </source>
</evidence>
<dbReference type="Gene3D" id="1.10.287.110">
    <property type="entry name" value="DnaJ domain"/>
    <property type="match status" value="1"/>
</dbReference>
<dbReference type="GO" id="GO:0051259">
    <property type="term" value="P:protein complex oligomerization"/>
    <property type="evidence" value="ECO:0007669"/>
    <property type="project" value="InterPro"/>
</dbReference>
<dbReference type="PANTHER" id="PTHR14021">
    <property type="entry name" value="IRON-SULFUR CLUSTER CO-CHAPERONE PROTEIN HSCB"/>
    <property type="match status" value="1"/>
</dbReference>
<organism evidence="8 9">
    <name type="scientific">Exaiptasia diaphana</name>
    <name type="common">Tropical sea anemone</name>
    <name type="synonym">Aiptasia pulchella</name>
    <dbReference type="NCBI Taxonomy" id="2652724"/>
    <lineage>
        <taxon>Eukaryota</taxon>
        <taxon>Metazoa</taxon>
        <taxon>Cnidaria</taxon>
        <taxon>Anthozoa</taxon>
        <taxon>Hexacorallia</taxon>
        <taxon>Actiniaria</taxon>
        <taxon>Aiptasiidae</taxon>
        <taxon>Exaiptasia</taxon>
    </lineage>
</organism>
<dbReference type="KEGG" id="epa:110254444"/>
<sequence>MASTLRRATSRICLRISAERNNRSTLKQYANHGKPLLLGARSVAGCTNECCKQSHLTRCWKCNAVHVDGHPEFFCKTCEIIQPPGEDVSYFEIMDSPETFLVDIPQLQKMYRDLQFRLHPDRFSKCTPEEQNLSALHSSIINKAYNTLLKPLSRGKYLLKQHGISVEQTDTLSSPEFLMEIMEINESLEDAKNLEDIKQIETWNTAKINECTQELANLFENGNYSDAKDKLIQLRYYINIENQIKDRKTSMDLAGEH</sequence>
<dbReference type="GO" id="GO:0051087">
    <property type="term" value="F:protein-folding chaperone binding"/>
    <property type="evidence" value="ECO:0007669"/>
    <property type="project" value="InterPro"/>
</dbReference>
<proteinExistence type="inferred from homology"/>
<dbReference type="HAMAP" id="MF_00682">
    <property type="entry name" value="HscB"/>
    <property type="match status" value="1"/>
</dbReference>
<evidence type="ECO:0000256" key="1">
    <source>
        <dbReference type="ARBA" id="ARBA00004173"/>
    </source>
</evidence>
<dbReference type="NCBIfam" id="TIGR00714">
    <property type="entry name" value="hscB"/>
    <property type="match status" value="1"/>
</dbReference>
<comment type="subcellular location">
    <subcellularLocation>
        <location evidence="2">Cytoplasm</location>
    </subcellularLocation>
    <subcellularLocation>
        <location evidence="1">Mitochondrion</location>
    </subcellularLocation>
</comment>
<evidence type="ECO:0000313" key="9">
    <source>
        <dbReference type="Proteomes" id="UP000887567"/>
    </source>
</evidence>
<feature type="domain" description="J" evidence="7">
    <location>
        <begin position="89"/>
        <end position="163"/>
    </location>
</feature>
<keyword evidence="9" id="KW-1185">Reference proteome</keyword>
<reference evidence="8" key="1">
    <citation type="submission" date="2022-11" db="UniProtKB">
        <authorList>
            <consortium name="EnsemblMetazoa"/>
        </authorList>
    </citation>
    <scope>IDENTIFICATION</scope>
</reference>
<evidence type="ECO:0000259" key="7">
    <source>
        <dbReference type="PROSITE" id="PS50076"/>
    </source>
</evidence>
<dbReference type="OMA" id="LMFIERF"/>
<dbReference type="Gene3D" id="1.20.1280.20">
    <property type="entry name" value="HscB, C-terminal domain"/>
    <property type="match status" value="1"/>
</dbReference>
<evidence type="ECO:0000256" key="6">
    <source>
        <dbReference type="ARBA" id="ARBA00023186"/>
    </source>
</evidence>
<dbReference type="AlphaFoldDB" id="A0A913YB98"/>
<evidence type="ECO:0000256" key="3">
    <source>
        <dbReference type="ARBA" id="ARBA00010476"/>
    </source>
</evidence>
<dbReference type="InterPro" id="IPR009073">
    <property type="entry name" value="HscB_oligo_C"/>
</dbReference>
<dbReference type="InterPro" id="IPR036386">
    <property type="entry name" value="HscB_C_sf"/>
</dbReference>
<dbReference type="PROSITE" id="PS50076">
    <property type="entry name" value="DNAJ_2"/>
    <property type="match status" value="1"/>
</dbReference>
<dbReference type="RefSeq" id="XP_020917083.1">
    <property type="nucleotide sequence ID" value="XM_021061424.1"/>
</dbReference>
<dbReference type="Pfam" id="PF07743">
    <property type="entry name" value="HSCB_C"/>
    <property type="match status" value="1"/>
</dbReference>
<dbReference type="CDD" id="cd06257">
    <property type="entry name" value="DnaJ"/>
    <property type="match status" value="1"/>
</dbReference>
<dbReference type="GO" id="GO:0044571">
    <property type="term" value="P:[2Fe-2S] cluster assembly"/>
    <property type="evidence" value="ECO:0007669"/>
    <property type="project" value="InterPro"/>
</dbReference>
<dbReference type="PANTHER" id="PTHR14021:SF15">
    <property type="entry name" value="IRON-SULFUR CLUSTER CO-CHAPERONE PROTEIN HSCB"/>
    <property type="match status" value="1"/>
</dbReference>
<accession>A0A913YB98</accession>
<evidence type="ECO:0000256" key="4">
    <source>
        <dbReference type="ARBA" id="ARBA00022490"/>
    </source>
</evidence>
<dbReference type="FunFam" id="1.20.1280.20:FF:000002">
    <property type="entry name" value="HscB mitochondrial iron-sulfur cluster co-chaperone"/>
    <property type="match status" value="1"/>
</dbReference>
<dbReference type="SUPFAM" id="SSF46565">
    <property type="entry name" value="Chaperone J-domain"/>
    <property type="match status" value="1"/>
</dbReference>
<dbReference type="GO" id="GO:0005739">
    <property type="term" value="C:mitochondrion"/>
    <property type="evidence" value="ECO:0007669"/>
    <property type="project" value="UniProtKB-SubCell"/>
</dbReference>
<keyword evidence="6" id="KW-0143">Chaperone</keyword>
<keyword evidence="5" id="KW-0496">Mitochondrion</keyword>
<name>A0A913YB98_EXADI</name>
<dbReference type="Proteomes" id="UP000887567">
    <property type="component" value="Unplaced"/>
</dbReference>
<comment type="similarity">
    <text evidence="3">Belongs to the HscB family.</text>
</comment>
<dbReference type="EnsemblMetazoa" id="XM_021061424.1">
    <property type="protein sequence ID" value="XP_020917083.1"/>
    <property type="gene ID" value="LOC110254444"/>
</dbReference>
<dbReference type="GeneID" id="110254444"/>
<protein>
    <recommendedName>
        <fullName evidence="7">J domain-containing protein</fullName>
    </recommendedName>
</protein>